<feature type="chain" id="PRO_5047217155" evidence="1">
    <location>
        <begin position="19"/>
        <end position="104"/>
    </location>
</feature>
<proteinExistence type="predicted"/>
<name>A0ABT7EMG2_9GAMM</name>
<feature type="signal peptide" evidence="1">
    <location>
        <begin position="1"/>
        <end position="18"/>
    </location>
</feature>
<organism evidence="2 3">
    <name type="scientific">Pseudoalteromonas obscura</name>
    <dbReference type="NCBI Taxonomy" id="3048491"/>
    <lineage>
        <taxon>Bacteria</taxon>
        <taxon>Pseudomonadati</taxon>
        <taxon>Pseudomonadota</taxon>
        <taxon>Gammaproteobacteria</taxon>
        <taxon>Alteromonadales</taxon>
        <taxon>Pseudoalteromonadaceae</taxon>
        <taxon>Pseudoalteromonas</taxon>
    </lineage>
</organism>
<comment type="caution">
    <text evidence="2">The sequence shown here is derived from an EMBL/GenBank/DDBJ whole genome shotgun (WGS) entry which is preliminary data.</text>
</comment>
<evidence type="ECO:0000256" key="1">
    <source>
        <dbReference type="SAM" id="SignalP"/>
    </source>
</evidence>
<dbReference type="RefSeq" id="WP_211011529.1">
    <property type="nucleotide sequence ID" value="NZ_JASJUT010000005.1"/>
</dbReference>
<reference evidence="2 3" key="1">
    <citation type="submission" date="2023-05" db="EMBL/GenBank/DDBJ databases">
        <title>Pseudoalteromonas ardens sp. nov., Pseudoalteromonas obscura sp. nov., and Pseudoalteromonas umbrosa sp. nov., isolated from the coral Montipora capitata.</title>
        <authorList>
            <person name="Thomas E.M."/>
            <person name="Smith E.M."/>
            <person name="Papke E."/>
            <person name="Shlafstein M.D."/>
            <person name="Oline D.K."/>
            <person name="Videau P."/>
            <person name="Saw J.H."/>
            <person name="Strangman W.K."/>
            <person name="Ushijima B."/>
        </authorList>
    </citation>
    <scope>NUCLEOTIDE SEQUENCE [LARGE SCALE GENOMIC DNA]</scope>
    <source>
        <strain evidence="2 3">P94</strain>
    </source>
</reference>
<dbReference type="Proteomes" id="UP001231915">
    <property type="component" value="Unassembled WGS sequence"/>
</dbReference>
<gene>
    <name evidence="2" type="ORF">QNM18_14245</name>
</gene>
<sequence>MKKLITCLMALCAFNASANSEDLNAKLLSNKIKIVAFGKSGWDDRWREPTCSITKTDKDEYGRPYLTSHYDMCRCQNSIEAKYLVEDTRDNPKDELVICYINNN</sequence>
<keyword evidence="1" id="KW-0732">Signal</keyword>
<evidence type="ECO:0000313" key="3">
    <source>
        <dbReference type="Proteomes" id="UP001231915"/>
    </source>
</evidence>
<keyword evidence="3" id="KW-1185">Reference proteome</keyword>
<evidence type="ECO:0000313" key="2">
    <source>
        <dbReference type="EMBL" id="MDK2596219.1"/>
    </source>
</evidence>
<protein>
    <submittedName>
        <fullName evidence="2">Uncharacterized protein</fullName>
    </submittedName>
</protein>
<accession>A0ABT7EMG2</accession>
<dbReference type="EMBL" id="JASJUT010000005">
    <property type="protein sequence ID" value="MDK2596219.1"/>
    <property type="molecule type" value="Genomic_DNA"/>
</dbReference>